<sequence length="229" mass="26154">MFSVFRRTAVEVAESSLKALNMDGLQGWQKELPMVALKTEKDLQQWAIGSDKDIGGFSKANLDLTPEGTGRFHGNISLELPTNQEIKQSGYAAIRTIPKAQTLFGTPCWDTSLFRYLALHVKGDKRKYFVNIQTDGVVKTDLFQHRLFLRTPGEWETVMIPFKDFILTNNGMIQDDQIEMFRQKVKTVGISLMDRQEGPFDIEVDWIKAMNTEFTEGDMDRIPPKEEKA</sequence>
<dbReference type="Gene3D" id="2.60.120.430">
    <property type="entry name" value="Galactose-binding lectin"/>
    <property type="match status" value="1"/>
</dbReference>
<dbReference type="InterPro" id="IPR039131">
    <property type="entry name" value="NDUFAF1"/>
</dbReference>
<keyword evidence="4" id="KW-0143">Chaperone</keyword>
<evidence type="ECO:0000259" key="5">
    <source>
        <dbReference type="Pfam" id="PF08547"/>
    </source>
</evidence>
<dbReference type="PANTHER" id="PTHR13194">
    <property type="entry name" value="COMPLEX I INTERMEDIATE-ASSOCIATED PROTEIN 30"/>
    <property type="match status" value="1"/>
</dbReference>
<name>A0A8H7VEI3_9FUNG</name>
<dbReference type="GO" id="GO:0006120">
    <property type="term" value="P:mitochondrial electron transport, NADH to ubiquinone"/>
    <property type="evidence" value="ECO:0007669"/>
    <property type="project" value="TreeGrafter"/>
</dbReference>
<evidence type="ECO:0000256" key="4">
    <source>
        <dbReference type="ARBA" id="ARBA00023186"/>
    </source>
</evidence>
<protein>
    <recommendedName>
        <fullName evidence="5">NADH:ubiquinone oxidoreductase intermediate-associated protein 30 domain-containing protein</fullName>
    </recommendedName>
</protein>
<dbReference type="GO" id="GO:0005739">
    <property type="term" value="C:mitochondrion"/>
    <property type="evidence" value="ECO:0007669"/>
    <property type="project" value="UniProtKB-SubCell"/>
</dbReference>
<accession>A0A8H7VEI3</accession>
<feature type="domain" description="NADH:ubiquinone oxidoreductase intermediate-associated protein 30" evidence="5">
    <location>
        <begin position="37"/>
        <end position="204"/>
    </location>
</feature>
<dbReference type="GO" id="GO:0051082">
    <property type="term" value="F:unfolded protein binding"/>
    <property type="evidence" value="ECO:0007669"/>
    <property type="project" value="TreeGrafter"/>
</dbReference>
<evidence type="ECO:0000313" key="6">
    <source>
        <dbReference type="EMBL" id="KAG2215932.1"/>
    </source>
</evidence>
<dbReference type="PANTHER" id="PTHR13194:SF18">
    <property type="entry name" value="COMPLEX I INTERMEDIATE-ASSOCIATED PROTEIN 30, MITOCHONDRIAL"/>
    <property type="match status" value="1"/>
</dbReference>
<dbReference type="Pfam" id="PF08547">
    <property type="entry name" value="CIA30"/>
    <property type="match status" value="1"/>
</dbReference>
<organism evidence="6 7">
    <name type="scientific">Mucor plumbeus</name>
    <dbReference type="NCBI Taxonomy" id="97098"/>
    <lineage>
        <taxon>Eukaryota</taxon>
        <taxon>Fungi</taxon>
        <taxon>Fungi incertae sedis</taxon>
        <taxon>Mucoromycota</taxon>
        <taxon>Mucoromycotina</taxon>
        <taxon>Mucoromycetes</taxon>
        <taxon>Mucorales</taxon>
        <taxon>Mucorineae</taxon>
        <taxon>Mucoraceae</taxon>
        <taxon>Mucor</taxon>
    </lineage>
</organism>
<dbReference type="InterPro" id="IPR008979">
    <property type="entry name" value="Galactose-bd-like_sf"/>
</dbReference>
<comment type="similarity">
    <text evidence="2">Belongs to the CIA30 family.</text>
</comment>
<evidence type="ECO:0000256" key="3">
    <source>
        <dbReference type="ARBA" id="ARBA00023128"/>
    </source>
</evidence>
<gene>
    <name evidence="6" type="ORF">INT46_004188</name>
</gene>
<dbReference type="AlphaFoldDB" id="A0A8H7VEI3"/>
<dbReference type="GO" id="GO:0010257">
    <property type="term" value="P:NADH dehydrogenase complex assembly"/>
    <property type="evidence" value="ECO:0007669"/>
    <property type="project" value="TreeGrafter"/>
</dbReference>
<dbReference type="InterPro" id="IPR013857">
    <property type="entry name" value="NADH-UbQ_OxRdtase-assoc_prot30"/>
</dbReference>
<keyword evidence="7" id="KW-1185">Reference proteome</keyword>
<dbReference type="Proteomes" id="UP000650833">
    <property type="component" value="Unassembled WGS sequence"/>
</dbReference>
<dbReference type="EMBL" id="JAEPRC010000002">
    <property type="protein sequence ID" value="KAG2215932.1"/>
    <property type="molecule type" value="Genomic_DNA"/>
</dbReference>
<dbReference type="SUPFAM" id="SSF49785">
    <property type="entry name" value="Galactose-binding domain-like"/>
    <property type="match status" value="1"/>
</dbReference>
<reference evidence="6" key="1">
    <citation type="submission" date="2020-12" db="EMBL/GenBank/DDBJ databases">
        <title>Metabolic potential, ecology and presence of endohyphal bacteria is reflected in genomic diversity of Mucoromycotina.</title>
        <authorList>
            <person name="Muszewska A."/>
            <person name="Okrasinska A."/>
            <person name="Steczkiewicz K."/>
            <person name="Drgas O."/>
            <person name="Orlowska M."/>
            <person name="Perlinska-Lenart U."/>
            <person name="Aleksandrzak-Piekarczyk T."/>
            <person name="Szatraj K."/>
            <person name="Zielenkiewicz U."/>
            <person name="Pilsyk S."/>
            <person name="Malc E."/>
            <person name="Mieczkowski P."/>
            <person name="Kruszewska J.S."/>
            <person name="Biernat P."/>
            <person name="Pawlowska J."/>
        </authorList>
    </citation>
    <scope>NUCLEOTIDE SEQUENCE</scope>
    <source>
        <strain evidence="6">CBS 226.32</strain>
    </source>
</reference>
<evidence type="ECO:0000256" key="1">
    <source>
        <dbReference type="ARBA" id="ARBA00004173"/>
    </source>
</evidence>
<keyword evidence="3" id="KW-0496">Mitochondrion</keyword>
<evidence type="ECO:0000313" key="7">
    <source>
        <dbReference type="Proteomes" id="UP000650833"/>
    </source>
</evidence>
<evidence type="ECO:0000256" key="2">
    <source>
        <dbReference type="ARBA" id="ARBA00007884"/>
    </source>
</evidence>
<comment type="caution">
    <text evidence="6">The sequence shown here is derived from an EMBL/GenBank/DDBJ whole genome shotgun (WGS) entry which is preliminary data.</text>
</comment>
<dbReference type="OrthoDB" id="42561at2759"/>
<proteinExistence type="inferred from homology"/>
<comment type="subcellular location">
    <subcellularLocation>
        <location evidence="1">Mitochondrion</location>
    </subcellularLocation>
</comment>